<organism evidence="2 3">
    <name type="scientific">Rhizopus stolonifer</name>
    <name type="common">Rhizopus nigricans</name>
    <dbReference type="NCBI Taxonomy" id="4846"/>
    <lineage>
        <taxon>Eukaryota</taxon>
        <taxon>Fungi</taxon>
        <taxon>Fungi incertae sedis</taxon>
        <taxon>Mucoromycota</taxon>
        <taxon>Mucoromycotina</taxon>
        <taxon>Mucoromycetes</taxon>
        <taxon>Mucorales</taxon>
        <taxon>Mucorineae</taxon>
        <taxon>Rhizopodaceae</taxon>
        <taxon>Rhizopus</taxon>
    </lineage>
</organism>
<feature type="compositionally biased region" description="Basic and acidic residues" evidence="1">
    <location>
        <begin position="129"/>
        <end position="138"/>
    </location>
</feature>
<feature type="compositionally biased region" description="Pro residues" evidence="1">
    <location>
        <begin position="145"/>
        <end position="155"/>
    </location>
</feature>
<dbReference type="OrthoDB" id="5600582at2759"/>
<evidence type="ECO:0000313" key="2">
    <source>
        <dbReference type="EMBL" id="RCI04184.1"/>
    </source>
</evidence>
<gene>
    <name evidence="2" type="ORF">CU098_011681</name>
</gene>
<feature type="compositionally biased region" description="Polar residues" evidence="1">
    <location>
        <begin position="44"/>
        <end position="55"/>
    </location>
</feature>
<feature type="compositionally biased region" description="Polar residues" evidence="1">
    <location>
        <begin position="192"/>
        <end position="204"/>
    </location>
</feature>
<feature type="compositionally biased region" description="Basic and acidic residues" evidence="1">
    <location>
        <begin position="56"/>
        <end position="68"/>
    </location>
</feature>
<dbReference type="STRING" id="4846.A0A367KPN8"/>
<keyword evidence="3" id="KW-1185">Reference proteome</keyword>
<comment type="caution">
    <text evidence="2">The sequence shown here is derived from an EMBL/GenBank/DDBJ whole genome shotgun (WGS) entry which is preliminary data.</text>
</comment>
<feature type="region of interest" description="Disordered" evidence="1">
    <location>
        <begin position="1"/>
        <end position="284"/>
    </location>
</feature>
<feature type="compositionally biased region" description="Pro residues" evidence="1">
    <location>
        <begin position="256"/>
        <end position="275"/>
    </location>
</feature>
<evidence type="ECO:0000256" key="1">
    <source>
        <dbReference type="SAM" id="MobiDB-lite"/>
    </source>
</evidence>
<sequence>MDRYARGYDDRYRGYYSRPRSEAYRPSDSYRSDRDYRDPGGRNHSPNPHYSSSRSPARDGYPKDHRYSYSEARNYPGHYSSSSPPPPRSDSRSPRRPSYGYYHSSSSYPYNSRRSPSPVGMVSRSGSISRRDSYDHRPYQGSPSYPYPYRYPPYPSRRHYSGPPPPPSSYPPQAGYRPSGYHGREPSSSSSLAPQRSNHSTPSFTNNTNTNTIATTTTTTTTTATTATPHSPKTPMTTTTPSETPATFSVPSKTSQPPPPPPAKYSPPASRPPSYPSSSTKHNAYHHYHHNSHYSPYISRPSSPLPAPPIKRVSWAPEQENELERYHAEQGKLHDEEDKILTAVRKSRFELEFASWDTSKLERQLELVQTQWEENGMEDLIKQELAAKLSGKSTANRTQQSLAIS</sequence>
<feature type="compositionally biased region" description="Basic and acidic residues" evidence="1">
    <location>
        <begin position="1"/>
        <end position="41"/>
    </location>
</feature>
<feature type="compositionally biased region" description="Low complexity" evidence="1">
    <location>
        <begin position="96"/>
        <end position="118"/>
    </location>
</feature>
<accession>A0A367KPN8</accession>
<feature type="compositionally biased region" description="Low complexity" evidence="1">
    <location>
        <begin position="205"/>
        <end position="255"/>
    </location>
</feature>
<name>A0A367KPN8_RHIST</name>
<dbReference type="Proteomes" id="UP000253551">
    <property type="component" value="Unassembled WGS sequence"/>
</dbReference>
<reference evidence="2 3" key="1">
    <citation type="journal article" date="2018" name="G3 (Bethesda)">
        <title>Phylogenetic and Phylogenomic Definition of Rhizopus Species.</title>
        <authorList>
            <person name="Gryganskyi A.P."/>
            <person name="Golan J."/>
            <person name="Dolatabadi S."/>
            <person name="Mondo S."/>
            <person name="Robb S."/>
            <person name="Idnurm A."/>
            <person name="Muszewska A."/>
            <person name="Steczkiewicz K."/>
            <person name="Masonjones S."/>
            <person name="Liao H.L."/>
            <person name="Gajdeczka M.T."/>
            <person name="Anike F."/>
            <person name="Vuek A."/>
            <person name="Anishchenko I.M."/>
            <person name="Voigt K."/>
            <person name="de Hoog G.S."/>
            <person name="Smith M.E."/>
            <person name="Heitman J."/>
            <person name="Vilgalys R."/>
            <person name="Stajich J.E."/>
        </authorList>
    </citation>
    <scope>NUCLEOTIDE SEQUENCE [LARGE SCALE GENOMIC DNA]</scope>
    <source>
        <strain evidence="2 3">LSU 92-RS-03</strain>
    </source>
</reference>
<protein>
    <submittedName>
        <fullName evidence="2">Uncharacterized protein</fullName>
    </submittedName>
</protein>
<proteinExistence type="predicted"/>
<evidence type="ECO:0000313" key="3">
    <source>
        <dbReference type="Proteomes" id="UP000253551"/>
    </source>
</evidence>
<dbReference type="EMBL" id="PJQM01000761">
    <property type="protein sequence ID" value="RCI04184.1"/>
    <property type="molecule type" value="Genomic_DNA"/>
</dbReference>
<dbReference type="AlphaFoldDB" id="A0A367KPN8"/>